<dbReference type="EMBL" id="LFJJ01000215">
    <property type="protein sequence ID" value="KND57831.1"/>
    <property type="molecule type" value="Genomic_DNA"/>
</dbReference>
<sequence>MTQLFEFPDDREASSAAKVRALEALLIEKGVIATDSVDVVLKHFETMAGPFNGAKIVARAWVDPEYGKRLVEDTPKAIAELSLPLGMTGAEGEHMAAVANDANEHNLIICTLCSCYPWPVLGLPPYWYKDPVFRARGVREPRAVLQEFGVDVPASKDVKVWDSSAQIRWFVVPERPANTEHLSAEELAALVTPESMMGVALANAPTV</sequence>
<dbReference type="GO" id="GO:0018822">
    <property type="term" value="F:nitrile hydratase activity"/>
    <property type="evidence" value="ECO:0007669"/>
    <property type="project" value="UniProtKB-EC"/>
</dbReference>
<evidence type="ECO:0000256" key="2">
    <source>
        <dbReference type="ARBA" id="ARBA00013079"/>
    </source>
</evidence>
<dbReference type="PATRIC" id="fig|242163.4.peg.3066"/>
<dbReference type="PIRSF" id="PIRSF001426">
    <property type="entry name" value="NHase_alpha"/>
    <property type="match status" value="1"/>
</dbReference>
<dbReference type="OrthoDB" id="528553at2"/>
<dbReference type="InterPro" id="IPR036648">
    <property type="entry name" value="CN_Hdrase_a/SCN_Hdrase_g_sf"/>
</dbReference>
<evidence type="ECO:0000256" key="4">
    <source>
        <dbReference type="ARBA" id="ARBA00023239"/>
    </source>
</evidence>
<accession>A0A0L0M6B5</accession>
<evidence type="ECO:0000313" key="8">
    <source>
        <dbReference type="EMBL" id="KND57831.1"/>
    </source>
</evidence>
<evidence type="ECO:0000259" key="7">
    <source>
        <dbReference type="Pfam" id="PF02979"/>
    </source>
</evidence>
<evidence type="ECO:0000256" key="3">
    <source>
        <dbReference type="ARBA" id="ARBA00022723"/>
    </source>
</evidence>
<dbReference type="RefSeq" id="WP_050455592.1">
    <property type="nucleotide sequence ID" value="NZ_LFJJ01000215.1"/>
</dbReference>
<feature type="binding site" evidence="6">
    <location>
        <position position="114"/>
    </location>
    <ligand>
        <name>Fe(3+)</name>
        <dbReference type="ChEBI" id="CHEBI:29034"/>
    </ligand>
</feature>
<dbReference type="InterPro" id="IPR023900">
    <property type="entry name" value="CN_Hdrtase_asu/SCN_Hdrlase_gsu"/>
</dbReference>
<feature type="binding site" evidence="6">
    <location>
        <position position="115"/>
    </location>
    <ligand>
        <name>Fe(3+)</name>
        <dbReference type="ChEBI" id="CHEBI:29034"/>
    </ligand>
</feature>
<dbReference type="Proteomes" id="UP000036959">
    <property type="component" value="Unassembled WGS sequence"/>
</dbReference>
<gene>
    <name evidence="8" type="ORF">BVER_03456c</name>
</gene>
<protein>
    <recommendedName>
        <fullName evidence="2">nitrile hydratase</fullName>
        <ecNumber evidence="2">4.2.1.84</ecNumber>
    </recommendedName>
</protein>
<dbReference type="GO" id="GO:0046914">
    <property type="term" value="F:transition metal ion binding"/>
    <property type="evidence" value="ECO:0007669"/>
    <property type="project" value="InterPro"/>
</dbReference>
<keyword evidence="3 6" id="KW-0479">Metal-binding</keyword>
<dbReference type="InterPro" id="IPR018141">
    <property type="entry name" value="Nitrile_hydratase_asu"/>
</dbReference>
<comment type="catalytic activity">
    <reaction evidence="5">
        <text>an aliphatic primary amide = an aliphatic nitrile + H2O</text>
        <dbReference type="Rhea" id="RHEA:12673"/>
        <dbReference type="ChEBI" id="CHEBI:15377"/>
        <dbReference type="ChEBI" id="CHEBI:65285"/>
        <dbReference type="ChEBI" id="CHEBI:80291"/>
        <dbReference type="EC" id="4.2.1.84"/>
    </reaction>
</comment>
<organism evidence="8 9">
    <name type="scientific">Candidatus Burkholderia verschuerenii</name>
    <dbReference type="NCBI Taxonomy" id="242163"/>
    <lineage>
        <taxon>Bacteria</taxon>
        <taxon>Pseudomonadati</taxon>
        <taxon>Pseudomonadota</taxon>
        <taxon>Betaproteobacteria</taxon>
        <taxon>Burkholderiales</taxon>
        <taxon>Burkholderiaceae</taxon>
        <taxon>Burkholderia</taxon>
    </lineage>
</organism>
<keyword evidence="9" id="KW-1185">Reference proteome</keyword>
<dbReference type="EC" id="4.2.1.84" evidence="2"/>
<dbReference type="Pfam" id="PF02979">
    <property type="entry name" value="NHase_alpha"/>
    <property type="match status" value="1"/>
</dbReference>
<feature type="domain" description="Nitrile hydratase alpha/Thiocyanate hydrolase gamma" evidence="7">
    <location>
        <begin position="15"/>
        <end position="200"/>
    </location>
</feature>
<proteinExistence type="inferred from homology"/>
<feature type="binding site" evidence="6">
    <location>
        <position position="113"/>
    </location>
    <ligand>
        <name>Fe(3+)</name>
        <dbReference type="ChEBI" id="CHEBI:29034"/>
    </ligand>
</feature>
<name>A0A0L0M6B5_9BURK</name>
<reference evidence="9" key="1">
    <citation type="submission" date="2015-06" db="EMBL/GenBank/DDBJ databases">
        <title>Comparative genomics of Burkholderia leaf nodule symbionts.</title>
        <authorList>
            <person name="Carlier A."/>
            <person name="Eberl L."/>
            <person name="Pinto-Carbo M."/>
        </authorList>
    </citation>
    <scope>NUCLEOTIDE SEQUENCE [LARGE SCALE GENOMIC DNA]</scope>
    <source>
        <strain evidence="9">UZHbot4</strain>
    </source>
</reference>
<keyword evidence="4 8" id="KW-0456">Lyase</keyword>
<evidence type="ECO:0000256" key="1">
    <source>
        <dbReference type="ARBA" id="ARBA00009363"/>
    </source>
</evidence>
<evidence type="ECO:0000256" key="5">
    <source>
        <dbReference type="ARBA" id="ARBA00044877"/>
    </source>
</evidence>
<dbReference type="SUPFAM" id="SSF56209">
    <property type="entry name" value="Nitrile hydratase alpha chain"/>
    <property type="match status" value="1"/>
</dbReference>
<feature type="binding site" evidence="6">
    <location>
        <position position="110"/>
    </location>
    <ligand>
        <name>Fe(3+)</name>
        <dbReference type="ChEBI" id="CHEBI:29034"/>
    </ligand>
</feature>
<dbReference type="InterPro" id="IPR004232">
    <property type="entry name" value="CN_Hdrtase_a/SCN_Hdrlase_g"/>
</dbReference>
<dbReference type="Gene3D" id="3.90.330.10">
    <property type="entry name" value="Nitrile hydratase alpha /Thiocyanate hydrolase gamma"/>
    <property type="match status" value="1"/>
</dbReference>
<dbReference type="AlphaFoldDB" id="A0A0L0M6B5"/>
<evidence type="ECO:0000313" key="9">
    <source>
        <dbReference type="Proteomes" id="UP000036959"/>
    </source>
</evidence>
<comment type="similarity">
    <text evidence="1">Belongs to the nitrile hydratase subunit alpha family.</text>
</comment>
<evidence type="ECO:0000256" key="6">
    <source>
        <dbReference type="PIRSR" id="PIRSR001426-1"/>
    </source>
</evidence>
<dbReference type="NCBIfam" id="TIGR01323">
    <property type="entry name" value="nitrile_alph"/>
    <property type="match status" value="1"/>
</dbReference>
<keyword evidence="6" id="KW-0408">Iron</keyword>
<comment type="caution">
    <text evidence="8">The sequence shown here is derived from an EMBL/GenBank/DDBJ whole genome shotgun (WGS) entry which is preliminary data.</text>
</comment>